<dbReference type="HAMAP" id="MF_00763">
    <property type="entry name" value="UPF0305"/>
    <property type="match status" value="1"/>
</dbReference>
<proteinExistence type="inferred from homology"/>
<sequence length="176" mass="20353">MVQGMKFDFEKPLKKVELVEALKNEVHDISVMDIMEAHSYLVSEGRYVQESYRDEYLKSYVKAFLTRLRDLRNDNIPYPSDVDVDELKDALDNLEHQEKNLVEGEFNPCFWRIYSVMSIYTSFVLEEPIHIVGTPFPGGFKVKKVGDDYLCPVKEKQKDNPGAVCGFCIAEQDEDV</sequence>
<dbReference type="InterPro" id="IPR019215">
    <property type="entry name" value="DUF2115"/>
</dbReference>
<dbReference type="OrthoDB" id="81482at2157"/>
<accession>A0A1D3L176</accession>
<evidence type="ECO:0000313" key="2">
    <source>
        <dbReference type="EMBL" id="SCG85316.1"/>
    </source>
</evidence>
<evidence type="ECO:0000313" key="3">
    <source>
        <dbReference type="Proteomes" id="UP000094707"/>
    </source>
</evidence>
<dbReference type="KEGG" id="mcub:MCBB_0745"/>
<dbReference type="STRING" id="118062.MCBB_0745"/>
<name>A0A1D3L176_9EURY</name>
<dbReference type="EMBL" id="LT607756">
    <property type="protein sequence ID" value="SCG85316.1"/>
    <property type="molecule type" value="Genomic_DNA"/>
</dbReference>
<evidence type="ECO:0000256" key="1">
    <source>
        <dbReference type="HAMAP-Rule" id="MF_00763"/>
    </source>
</evidence>
<protein>
    <recommendedName>
        <fullName evidence="1">UPF0305 protein MCBB_0745</fullName>
    </recommendedName>
</protein>
<dbReference type="AlphaFoldDB" id="A0A1D3L176"/>
<keyword evidence="3" id="KW-1185">Reference proteome</keyword>
<dbReference type="Pfam" id="PF09888">
    <property type="entry name" value="DUF2115"/>
    <property type="match status" value="1"/>
</dbReference>
<reference evidence="2 3" key="1">
    <citation type="submission" date="2016-08" db="EMBL/GenBank/DDBJ databases">
        <authorList>
            <person name="Seilhamer J.J."/>
        </authorList>
    </citation>
    <scope>NUCLEOTIDE SEQUENCE [LARGE SCALE GENOMIC DNA]</scope>
    <source>
        <strain evidence="2">Buetzberg</strain>
    </source>
</reference>
<comment type="similarity">
    <text evidence="1">Belongs to the UPF0305 family.</text>
</comment>
<organism evidence="2 3">
    <name type="scientific">Methanobacterium congolense</name>
    <dbReference type="NCBI Taxonomy" id="118062"/>
    <lineage>
        <taxon>Archaea</taxon>
        <taxon>Methanobacteriati</taxon>
        <taxon>Methanobacteriota</taxon>
        <taxon>Methanomada group</taxon>
        <taxon>Methanobacteria</taxon>
        <taxon>Methanobacteriales</taxon>
        <taxon>Methanobacteriaceae</taxon>
        <taxon>Methanobacterium</taxon>
    </lineage>
</organism>
<dbReference type="Proteomes" id="UP000094707">
    <property type="component" value="Chromosome I"/>
</dbReference>
<gene>
    <name evidence="2" type="ORF">MCBB_0745</name>
</gene>
<dbReference type="PATRIC" id="fig|129848.4.peg.750"/>